<dbReference type="Proteomes" id="UP000612361">
    <property type="component" value="Unassembled WGS sequence"/>
</dbReference>
<feature type="domain" description="DUF4124" evidence="3">
    <location>
        <begin position="15"/>
        <end position="68"/>
    </location>
</feature>
<dbReference type="Pfam" id="PF13511">
    <property type="entry name" value="DUF4124"/>
    <property type="match status" value="1"/>
</dbReference>
<comment type="caution">
    <text evidence="4">The sequence shown here is derived from an EMBL/GenBank/DDBJ whole genome shotgun (WGS) entry which is preliminary data.</text>
</comment>
<organism evidence="4 5">
    <name type="scientific">Undibacterium rugosum</name>
    <dbReference type="NCBI Taxonomy" id="2762291"/>
    <lineage>
        <taxon>Bacteria</taxon>
        <taxon>Pseudomonadati</taxon>
        <taxon>Pseudomonadota</taxon>
        <taxon>Betaproteobacteria</taxon>
        <taxon>Burkholderiales</taxon>
        <taxon>Oxalobacteraceae</taxon>
        <taxon>Undibacterium</taxon>
    </lineage>
</organism>
<gene>
    <name evidence="4" type="ORF">H8K47_08375</name>
</gene>
<feature type="region of interest" description="Disordered" evidence="1">
    <location>
        <begin position="48"/>
        <end position="95"/>
    </location>
</feature>
<protein>
    <submittedName>
        <fullName evidence="4">DUF4124 domain-containing protein</fullName>
    </submittedName>
</protein>
<feature type="region of interest" description="Disordered" evidence="1">
    <location>
        <begin position="130"/>
        <end position="154"/>
    </location>
</feature>
<feature type="chain" id="PRO_5038116448" evidence="2">
    <location>
        <begin position="27"/>
        <end position="154"/>
    </location>
</feature>
<evidence type="ECO:0000259" key="3">
    <source>
        <dbReference type="Pfam" id="PF13511"/>
    </source>
</evidence>
<dbReference type="EMBL" id="JACOGG010000007">
    <property type="protein sequence ID" value="MBC3935374.1"/>
    <property type="molecule type" value="Genomic_DNA"/>
</dbReference>
<evidence type="ECO:0000313" key="4">
    <source>
        <dbReference type="EMBL" id="MBC3935374.1"/>
    </source>
</evidence>
<feature type="compositionally biased region" description="Basic and acidic residues" evidence="1">
    <location>
        <begin position="74"/>
        <end position="92"/>
    </location>
</feature>
<reference evidence="4" key="1">
    <citation type="submission" date="2020-08" db="EMBL/GenBank/DDBJ databases">
        <title>Novel species isolated from subtropical streams in China.</title>
        <authorList>
            <person name="Lu H."/>
        </authorList>
    </citation>
    <scope>NUCLEOTIDE SEQUENCE</scope>
    <source>
        <strain evidence="4">CY7W</strain>
    </source>
</reference>
<keyword evidence="5" id="KW-1185">Reference proteome</keyword>
<feature type="signal peptide" evidence="2">
    <location>
        <begin position="1"/>
        <end position="26"/>
    </location>
</feature>
<proteinExistence type="predicted"/>
<dbReference type="RefSeq" id="WP_186880954.1">
    <property type="nucleotide sequence ID" value="NZ_JACOGG010000007.1"/>
</dbReference>
<dbReference type="AlphaFoldDB" id="A0A923KSW2"/>
<name>A0A923KSW2_9BURK</name>
<sequence length="154" mass="17477">MHTIYTVHATTLVSLMLLLNAAPAHAETYRCISQGQTVYQETPCRQDQQAAGTVQPASQPTSQDSAAARTRLKQQQEELRRIDQQRQHETELAAKQQRHIAAKAERQKLACDKASLQLRWAKEDLRQATPVKEAKARQKLKRQQEKTNLACAQH</sequence>
<accession>A0A923KSW2</accession>
<evidence type="ECO:0000313" key="5">
    <source>
        <dbReference type="Proteomes" id="UP000612361"/>
    </source>
</evidence>
<evidence type="ECO:0000256" key="1">
    <source>
        <dbReference type="SAM" id="MobiDB-lite"/>
    </source>
</evidence>
<feature type="compositionally biased region" description="Polar residues" evidence="1">
    <location>
        <begin position="48"/>
        <end position="65"/>
    </location>
</feature>
<keyword evidence="2" id="KW-0732">Signal</keyword>
<dbReference type="InterPro" id="IPR025392">
    <property type="entry name" value="DUF4124"/>
</dbReference>
<evidence type="ECO:0000256" key="2">
    <source>
        <dbReference type="SAM" id="SignalP"/>
    </source>
</evidence>